<dbReference type="RefSeq" id="XP_066828974.1">
    <property type="nucleotide sequence ID" value="XM_066971991.1"/>
</dbReference>
<name>A0ABP0ZI18_9ASCO</name>
<comment type="subcellular location">
    <subcellularLocation>
        <location evidence="1">Golgi apparatus</location>
        <location evidence="1">trans-Golgi network</location>
    </subcellularLocation>
</comment>
<dbReference type="GeneID" id="92207232"/>
<evidence type="ECO:0000313" key="11">
    <source>
        <dbReference type="Proteomes" id="UP001497383"/>
    </source>
</evidence>
<evidence type="ECO:0000256" key="2">
    <source>
        <dbReference type="ARBA" id="ARBA00008180"/>
    </source>
</evidence>
<dbReference type="PANTHER" id="PTHR14190">
    <property type="entry name" value="SUPPRESSOR OF ACTIN MUTATIONS 2/VACUOLAR PROTEIN SORTING 52"/>
    <property type="match status" value="1"/>
</dbReference>
<dbReference type="InterPro" id="IPR007258">
    <property type="entry name" value="Vps52"/>
</dbReference>
<gene>
    <name evidence="10" type="ORF">LODBEIA_P20360</name>
</gene>
<organism evidence="10 11">
    <name type="scientific">Lodderomyces beijingensis</name>
    <dbReference type="NCBI Taxonomy" id="1775926"/>
    <lineage>
        <taxon>Eukaryota</taxon>
        <taxon>Fungi</taxon>
        <taxon>Dikarya</taxon>
        <taxon>Ascomycota</taxon>
        <taxon>Saccharomycotina</taxon>
        <taxon>Pichiomycetes</taxon>
        <taxon>Debaryomycetaceae</taxon>
        <taxon>Candida/Lodderomyces clade</taxon>
        <taxon>Lodderomyces</taxon>
    </lineage>
</organism>
<evidence type="ECO:0000256" key="4">
    <source>
        <dbReference type="ARBA" id="ARBA00022927"/>
    </source>
</evidence>
<keyword evidence="4" id="KW-0653">Protein transport</keyword>
<evidence type="ECO:0000256" key="6">
    <source>
        <dbReference type="SAM" id="Coils"/>
    </source>
</evidence>
<dbReference type="Pfam" id="PF20655">
    <property type="entry name" value="Vps52_C"/>
    <property type="match status" value="1"/>
</dbReference>
<evidence type="ECO:0000256" key="5">
    <source>
        <dbReference type="ARBA" id="ARBA00023034"/>
    </source>
</evidence>
<dbReference type="InterPro" id="IPR048361">
    <property type="entry name" value="Vps52_C"/>
</dbReference>
<evidence type="ECO:0000313" key="10">
    <source>
        <dbReference type="EMBL" id="CAK9437658.1"/>
    </source>
</evidence>
<protein>
    <submittedName>
        <fullName evidence="10">Uncharacterized protein</fullName>
    </submittedName>
</protein>
<feature type="region of interest" description="Disordered" evidence="7">
    <location>
        <begin position="11"/>
        <end position="37"/>
    </location>
</feature>
<feature type="coiled-coil region" evidence="6">
    <location>
        <begin position="71"/>
        <end position="98"/>
    </location>
</feature>
<dbReference type="PANTHER" id="PTHR14190:SF7">
    <property type="entry name" value="VACUOLAR PROTEIN SORTING-ASSOCIATED PROTEIN 52 HOMOLOG"/>
    <property type="match status" value="1"/>
</dbReference>
<evidence type="ECO:0000259" key="9">
    <source>
        <dbReference type="Pfam" id="PF20655"/>
    </source>
</evidence>
<sequence length="498" mass="57149">MTIAALQSLLPLDDNDGDNNNNSIDDRGGKVSSGNAPGKDVNLVELMSKFHSYNKSLAQMKYKLQPIGSSLDSFSEDLKNLSLSLVSLEQQSNDLSKDSRFNKTTTRRLEQVINEKVLPPDAVKEVLKEDLSNQYLEKVNSILERVNSDDAVLIKAKVVERVRDFLIDQIRLLRSNKTSSSQQIQRRLLNASNLFHFMRSQQPELASQLQNAYSHTMRWYYRSKFAKYIYALEKLQKRHLETSVFDSPNYLSTFEQRIKNLTASERCMPSQLAETISAPYMMEFVVRQLLLAVVSNASVEYLFYVEFFYQGDEKDQSWAPQMFGDVFEMSRDFLKYVTTGTCDIYGVLLSIKLVHLEQSKLHDNHIPILDEFLNSLLLILWPICTKIIDLNCDSLKRHMTKSPLKSLAPISITQQFGLFLSALLRLSANGEPLKLCITRLTHDYENGITKASNHFKGVDRDIFLYNNYFLILNIVKIEAEDATEEINHFKLLADAYKT</sequence>
<keyword evidence="3" id="KW-0813">Transport</keyword>
<evidence type="ECO:0000256" key="3">
    <source>
        <dbReference type="ARBA" id="ARBA00022448"/>
    </source>
</evidence>
<evidence type="ECO:0000259" key="8">
    <source>
        <dbReference type="Pfam" id="PF04129"/>
    </source>
</evidence>
<keyword evidence="6" id="KW-0175">Coiled coil</keyword>
<reference evidence="10 11" key="1">
    <citation type="submission" date="2024-03" db="EMBL/GenBank/DDBJ databases">
        <authorList>
            <person name="Brejova B."/>
        </authorList>
    </citation>
    <scope>NUCLEOTIDE SEQUENCE [LARGE SCALE GENOMIC DNA]</scope>
    <source>
        <strain evidence="10 11">CBS 14171</strain>
    </source>
</reference>
<dbReference type="InterPro" id="IPR048319">
    <property type="entry name" value="Vps52_CC"/>
</dbReference>
<feature type="domain" description="Vps52 C-terminal" evidence="9">
    <location>
        <begin position="217"/>
        <end position="490"/>
    </location>
</feature>
<feature type="domain" description="Vps52 coiled-coil" evidence="8">
    <location>
        <begin position="56"/>
        <end position="198"/>
    </location>
</feature>
<dbReference type="Proteomes" id="UP001497383">
    <property type="component" value="Chromosome 2"/>
</dbReference>
<keyword evidence="11" id="KW-1185">Reference proteome</keyword>
<keyword evidence="5" id="KW-0333">Golgi apparatus</keyword>
<proteinExistence type="inferred from homology"/>
<accession>A0ABP0ZI18</accession>
<dbReference type="EMBL" id="OZ022406">
    <property type="protein sequence ID" value="CAK9437658.1"/>
    <property type="molecule type" value="Genomic_DNA"/>
</dbReference>
<comment type="similarity">
    <text evidence="2">Belongs to the VPS52 family.</text>
</comment>
<evidence type="ECO:0000256" key="7">
    <source>
        <dbReference type="SAM" id="MobiDB-lite"/>
    </source>
</evidence>
<dbReference type="Pfam" id="PF04129">
    <property type="entry name" value="Vps52_CC"/>
    <property type="match status" value="1"/>
</dbReference>
<evidence type="ECO:0000256" key="1">
    <source>
        <dbReference type="ARBA" id="ARBA00004601"/>
    </source>
</evidence>